<dbReference type="Proteomes" id="UP001467690">
    <property type="component" value="Unassembled WGS sequence"/>
</dbReference>
<name>A0ABV1RF98_9ALTE</name>
<feature type="binding site" evidence="5">
    <location>
        <position position="84"/>
    </location>
    <ligand>
        <name>FMN</name>
        <dbReference type="ChEBI" id="CHEBI:58210"/>
    </ligand>
</feature>
<gene>
    <name evidence="5 8" type="primary">pdxH</name>
    <name evidence="8" type="ORF">ABS311_06055</name>
</gene>
<dbReference type="Pfam" id="PF01243">
    <property type="entry name" value="PNPOx_N"/>
    <property type="match status" value="1"/>
</dbReference>
<dbReference type="GO" id="GO:0004733">
    <property type="term" value="F:pyridoxamine phosphate oxidase activity"/>
    <property type="evidence" value="ECO:0007669"/>
    <property type="project" value="UniProtKB-EC"/>
</dbReference>
<feature type="binding site" evidence="5">
    <location>
        <begin position="192"/>
        <end position="194"/>
    </location>
    <ligand>
        <name>substrate</name>
    </ligand>
</feature>
<dbReference type="Pfam" id="PF10590">
    <property type="entry name" value="PNP_phzG_C"/>
    <property type="match status" value="1"/>
</dbReference>
<evidence type="ECO:0000259" key="6">
    <source>
        <dbReference type="Pfam" id="PF01243"/>
    </source>
</evidence>
<comment type="cofactor">
    <cofactor evidence="5">
        <name>FMN</name>
        <dbReference type="ChEBI" id="CHEBI:58210"/>
    </cofactor>
    <text evidence="5">Binds 1 FMN per subunit.</text>
</comment>
<dbReference type="InterPro" id="IPR019576">
    <property type="entry name" value="Pyridoxamine_oxidase_dimer_C"/>
</dbReference>
<dbReference type="InterPro" id="IPR019740">
    <property type="entry name" value="Pyridox_Oxase_CS"/>
</dbReference>
<evidence type="ECO:0000256" key="5">
    <source>
        <dbReference type="HAMAP-Rule" id="MF_01629"/>
    </source>
</evidence>
<comment type="similarity">
    <text evidence="1 5">Belongs to the pyridoxamine 5'-phosphate oxidase family.</text>
</comment>
<dbReference type="NCBIfam" id="TIGR00558">
    <property type="entry name" value="pdxH"/>
    <property type="match status" value="1"/>
</dbReference>
<dbReference type="RefSeq" id="WP_350401070.1">
    <property type="nucleotide sequence ID" value="NZ_JBELOE010000116.1"/>
</dbReference>
<dbReference type="EMBL" id="JBELOE010000116">
    <property type="protein sequence ID" value="MER2491441.1"/>
    <property type="molecule type" value="Genomic_DNA"/>
</dbReference>
<sequence>MSIFYEVRREYELSDLTEADLTQSPFELFESWLKQAMEIKQISDPTAMIVATVDEEGQAFQRTVLMKAVDDESLTFYTNQNSRKGQHLQQNPKVSAIFPWLAAERQVLFSGVVEKLSEHENDAYFASRPFTSQIAALASHQSEVIKDRQTLEKHYHKLLEKYQGKDVPRPLNWGGYKIKAHEVEFWQGGEFRLHDRFRYFKKQNNWQVERLQP</sequence>
<dbReference type="Gene3D" id="2.30.110.10">
    <property type="entry name" value="Electron Transport, Fmn-binding Protein, Chain A"/>
    <property type="match status" value="1"/>
</dbReference>
<evidence type="ECO:0000313" key="9">
    <source>
        <dbReference type="Proteomes" id="UP001467690"/>
    </source>
</evidence>
<dbReference type="NCBIfam" id="NF004231">
    <property type="entry name" value="PRK05679.1"/>
    <property type="match status" value="1"/>
</dbReference>
<feature type="binding site" evidence="5">
    <location>
        <position position="196"/>
    </location>
    <ligand>
        <name>FMN</name>
        <dbReference type="ChEBI" id="CHEBI:58210"/>
    </ligand>
</feature>
<feature type="binding site" evidence="5">
    <location>
        <position position="186"/>
    </location>
    <ligand>
        <name>FMN</name>
        <dbReference type="ChEBI" id="CHEBI:58210"/>
    </ligand>
</feature>
<evidence type="ECO:0000256" key="1">
    <source>
        <dbReference type="ARBA" id="ARBA00007301"/>
    </source>
</evidence>
<comment type="catalytic activity">
    <reaction evidence="5">
        <text>pyridoxine 5'-phosphate + O2 = pyridoxal 5'-phosphate + H2O2</text>
        <dbReference type="Rhea" id="RHEA:15149"/>
        <dbReference type="ChEBI" id="CHEBI:15379"/>
        <dbReference type="ChEBI" id="CHEBI:16240"/>
        <dbReference type="ChEBI" id="CHEBI:58589"/>
        <dbReference type="ChEBI" id="CHEBI:597326"/>
        <dbReference type="EC" id="1.4.3.5"/>
    </reaction>
</comment>
<keyword evidence="9" id="KW-1185">Reference proteome</keyword>
<comment type="caution">
    <text evidence="8">The sequence shown here is derived from an EMBL/GenBank/DDBJ whole genome shotgun (WGS) entry which is preliminary data.</text>
</comment>
<evidence type="ECO:0000259" key="7">
    <source>
        <dbReference type="Pfam" id="PF10590"/>
    </source>
</evidence>
<proteinExistence type="inferred from homology"/>
<dbReference type="PROSITE" id="PS01064">
    <property type="entry name" value="PYRIDOX_OXIDASE"/>
    <property type="match status" value="1"/>
</dbReference>
<feature type="binding site" evidence="5">
    <location>
        <position position="128"/>
    </location>
    <ligand>
        <name>substrate</name>
    </ligand>
</feature>
<feature type="domain" description="Pyridoxine 5'-phosphate oxidase dimerisation C-terminal" evidence="7">
    <location>
        <begin position="173"/>
        <end position="213"/>
    </location>
</feature>
<protein>
    <recommendedName>
        <fullName evidence="5">Pyridoxine/pyridoxamine 5'-phosphate oxidase</fullName>
        <ecNumber evidence="5">1.4.3.5</ecNumber>
    </recommendedName>
    <alternativeName>
        <fullName evidence="5">PNP/PMP oxidase</fullName>
        <shortName evidence="5">PNPOx</shortName>
    </alternativeName>
    <alternativeName>
        <fullName evidence="5">Pyridoxal 5'-phosphate synthase</fullName>
    </alternativeName>
</protein>
<dbReference type="PANTHER" id="PTHR10851">
    <property type="entry name" value="PYRIDOXINE-5-PHOSPHATE OXIDASE"/>
    <property type="match status" value="1"/>
</dbReference>
<feature type="binding site" evidence="5">
    <location>
        <position position="67"/>
    </location>
    <ligand>
        <name>substrate</name>
    </ligand>
</feature>
<feature type="binding site" evidence="5">
    <location>
        <position position="106"/>
    </location>
    <ligand>
        <name>FMN</name>
        <dbReference type="ChEBI" id="CHEBI:58210"/>
    </ligand>
</feature>
<dbReference type="InterPro" id="IPR000659">
    <property type="entry name" value="Pyridox_Oxase"/>
</dbReference>
<feature type="binding site" evidence="5">
    <location>
        <begin position="62"/>
        <end position="67"/>
    </location>
    <ligand>
        <name>FMN</name>
        <dbReference type="ChEBI" id="CHEBI:58210"/>
    </ligand>
</feature>
<comment type="function">
    <text evidence="5">Catalyzes the oxidation of either pyridoxine 5'-phosphate (PNP) or pyridoxamine 5'-phosphate (PMP) into pyridoxal 5'-phosphate (PLP).</text>
</comment>
<dbReference type="InterPro" id="IPR011576">
    <property type="entry name" value="Pyridox_Oxase_N"/>
</dbReference>
<evidence type="ECO:0000256" key="2">
    <source>
        <dbReference type="ARBA" id="ARBA00022630"/>
    </source>
</evidence>
<feature type="domain" description="Pyridoxamine 5'-phosphate oxidase N-terminal" evidence="6">
    <location>
        <begin position="41"/>
        <end position="158"/>
    </location>
</feature>
<organism evidence="8 9">
    <name type="scientific">Catenovulum sediminis</name>
    <dbReference type="NCBI Taxonomy" id="1740262"/>
    <lineage>
        <taxon>Bacteria</taxon>
        <taxon>Pseudomonadati</taxon>
        <taxon>Pseudomonadota</taxon>
        <taxon>Gammaproteobacteria</taxon>
        <taxon>Alteromonadales</taxon>
        <taxon>Alteromonadaceae</taxon>
        <taxon>Catenovulum</taxon>
    </lineage>
</organism>
<dbReference type="InterPro" id="IPR012349">
    <property type="entry name" value="Split_barrel_FMN-bd"/>
</dbReference>
<feature type="binding site" evidence="5">
    <location>
        <position position="132"/>
    </location>
    <ligand>
        <name>substrate</name>
    </ligand>
</feature>
<feature type="binding site" evidence="5">
    <location>
        <begin position="77"/>
        <end position="78"/>
    </location>
    <ligand>
        <name>FMN</name>
        <dbReference type="ChEBI" id="CHEBI:58210"/>
    </ligand>
</feature>
<feature type="binding site" evidence="5">
    <location>
        <position position="83"/>
    </location>
    <ligand>
        <name>FMN</name>
        <dbReference type="ChEBI" id="CHEBI:58210"/>
    </ligand>
</feature>
<evidence type="ECO:0000256" key="3">
    <source>
        <dbReference type="ARBA" id="ARBA00022643"/>
    </source>
</evidence>
<keyword evidence="3 5" id="KW-0288">FMN</keyword>
<comment type="pathway">
    <text evidence="5">Cofactor metabolism; pyridoxal 5'-phosphate salvage; pyridoxal 5'-phosphate from pyridoxamine 5'-phosphate: step 1/1.</text>
</comment>
<feature type="binding site" evidence="5">
    <location>
        <position position="124"/>
    </location>
    <ligand>
        <name>substrate</name>
    </ligand>
</feature>
<comment type="subunit">
    <text evidence="5">Homodimer.</text>
</comment>
<dbReference type="EC" id="1.4.3.5" evidence="5"/>
<keyword evidence="5" id="KW-0664">Pyridoxine biosynthesis</keyword>
<keyword evidence="4 5" id="KW-0560">Oxidoreductase</keyword>
<dbReference type="HAMAP" id="MF_01629">
    <property type="entry name" value="PdxH"/>
    <property type="match status" value="1"/>
</dbReference>
<dbReference type="PANTHER" id="PTHR10851:SF0">
    <property type="entry name" value="PYRIDOXINE-5'-PHOSPHATE OXIDASE"/>
    <property type="match status" value="1"/>
</dbReference>
<dbReference type="SUPFAM" id="SSF50475">
    <property type="entry name" value="FMN-binding split barrel"/>
    <property type="match status" value="1"/>
</dbReference>
<comment type="catalytic activity">
    <reaction evidence="5">
        <text>pyridoxamine 5'-phosphate + O2 + H2O = pyridoxal 5'-phosphate + H2O2 + NH4(+)</text>
        <dbReference type="Rhea" id="RHEA:15817"/>
        <dbReference type="ChEBI" id="CHEBI:15377"/>
        <dbReference type="ChEBI" id="CHEBI:15379"/>
        <dbReference type="ChEBI" id="CHEBI:16240"/>
        <dbReference type="ChEBI" id="CHEBI:28938"/>
        <dbReference type="ChEBI" id="CHEBI:58451"/>
        <dbReference type="ChEBI" id="CHEBI:597326"/>
        <dbReference type="EC" id="1.4.3.5"/>
    </reaction>
</comment>
<evidence type="ECO:0000313" key="8">
    <source>
        <dbReference type="EMBL" id="MER2491441.1"/>
    </source>
</evidence>
<feature type="binding site" evidence="5">
    <location>
        <begin position="141"/>
        <end position="142"/>
    </location>
    <ligand>
        <name>FMN</name>
        <dbReference type="ChEBI" id="CHEBI:58210"/>
    </ligand>
</feature>
<reference evidence="8 9" key="1">
    <citation type="submission" date="2024-06" db="EMBL/GenBank/DDBJ databases">
        <authorList>
            <person name="Chen R.Y."/>
        </authorList>
    </citation>
    <scope>NUCLEOTIDE SEQUENCE [LARGE SCALE GENOMIC DNA]</scope>
    <source>
        <strain evidence="8 9">D2</strain>
    </source>
</reference>
<dbReference type="PIRSF" id="PIRSF000190">
    <property type="entry name" value="Pyd_amn-ph_oxd"/>
    <property type="match status" value="1"/>
</dbReference>
<comment type="pathway">
    <text evidence="5">Cofactor metabolism; pyridoxal 5'-phosphate salvage; pyridoxal 5'-phosphate from pyridoxine 5'-phosphate: step 1/1.</text>
</comment>
<accession>A0ABV1RF98</accession>
<keyword evidence="2 5" id="KW-0285">Flavoprotein</keyword>
<evidence type="ECO:0000256" key="4">
    <source>
        <dbReference type="ARBA" id="ARBA00023002"/>
    </source>
</evidence>